<feature type="domain" description="Carrier" evidence="5">
    <location>
        <begin position="1006"/>
        <end position="1081"/>
    </location>
</feature>
<dbReference type="EMBL" id="CP050063">
    <property type="protein sequence ID" value="QIP11496.1"/>
    <property type="molecule type" value="Genomic_DNA"/>
</dbReference>
<dbReference type="GO" id="GO:0031177">
    <property type="term" value="F:phosphopantetheine binding"/>
    <property type="evidence" value="ECO:0007669"/>
    <property type="project" value="InterPro"/>
</dbReference>
<dbReference type="FunFam" id="2.30.38.10:FF:000001">
    <property type="entry name" value="Non-ribosomal peptide synthetase PvdI"/>
    <property type="match status" value="1"/>
</dbReference>
<dbReference type="GO" id="GO:0005829">
    <property type="term" value="C:cytosol"/>
    <property type="evidence" value="ECO:0007669"/>
    <property type="project" value="TreeGrafter"/>
</dbReference>
<dbReference type="InterPro" id="IPR029058">
    <property type="entry name" value="AB_hydrolase_fold"/>
</dbReference>
<dbReference type="Pfam" id="PF00501">
    <property type="entry name" value="AMP-binding"/>
    <property type="match status" value="1"/>
</dbReference>
<dbReference type="CDD" id="cd19531">
    <property type="entry name" value="LCL_NRPS-like"/>
    <property type="match status" value="1"/>
</dbReference>
<dbReference type="KEGG" id="spib:G8759_02035"/>
<dbReference type="GO" id="GO:0043041">
    <property type="term" value="P:amino acid activation for nonribosomal peptide biosynthetic process"/>
    <property type="evidence" value="ECO:0007669"/>
    <property type="project" value="TreeGrafter"/>
</dbReference>
<dbReference type="InterPro" id="IPR000873">
    <property type="entry name" value="AMP-dep_synth/lig_dom"/>
</dbReference>
<dbReference type="NCBIfam" id="TIGR01733">
    <property type="entry name" value="AA-adenyl-dom"/>
    <property type="match status" value="1"/>
</dbReference>
<dbReference type="CDD" id="cd12116">
    <property type="entry name" value="A_NRPS_Ta1_like"/>
    <property type="match status" value="1"/>
</dbReference>
<dbReference type="Proteomes" id="UP000501802">
    <property type="component" value="Chromosome"/>
</dbReference>
<reference evidence="6 7" key="1">
    <citation type="submission" date="2020-03" db="EMBL/GenBank/DDBJ databases">
        <authorList>
            <person name="Kim M.K."/>
        </authorList>
    </citation>
    <scope>NUCLEOTIDE SEQUENCE [LARGE SCALE GENOMIC DNA]</scope>
    <source>
        <strain evidence="6 7">BT328</strain>
    </source>
</reference>
<dbReference type="GO" id="GO:0009239">
    <property type="term" value="P:enterobactin biosynthetic process"/>
    <property type="evidence" value="ECO:0007669"/>
    <property type="project" value="TreeGrafter"/>
</dbReference>
<dbReference type="Gene3D" id="3.30.559.10">
    <property type="entry name" value="Chloramphenicol acetyltransferase-like domain"/>
    <property type="match status" value="1"/>
</dbReference>
<dbReference type="Gene3D" id="3.40.50.1820">
    <property type="entry name" value="alpha/beta hydrolase"/>
    <property type="match status" value="1"/>
</dbReference>
<dbReference type="InterPro" id="IPR025110">
    <property type="entry name" value="AMP-bd_C"/>
</dbReference>
<dbReference type="PANTHER" id="PTHR45527">
    <property type="entry name" value="NONRIBOSOMAL PEPTIDE SYNTHETASE"/>
    <property type="match status" value="1"/>
</dbReference>
<evidence type="ECO:0000256" key="3">
    <source>
        <dbReference type="ARBA" id="ARBA00022450"/>
    </source>
</evidence>
<comment type="cofactor">
    <cofactor evidence="1">
        <name>pantetheine 4'-phosphate</name>
        <dbReference type="ChEBI" id="CHEBI:47942"/>
    </cofactor>
</comment>
<gene>
    <name evidence="6" type="ORF">G8759_02035</name>
</gene>
<dbReference type="SUPFAM" id="SSF53474">
    <property type="entry name" value="alpha/beta-Hydrolases"/>
    <property type="match status" value="1"/>
</dbReference>
<accession>A0A6G9AGR2</accession>
<dbReference type="Pfam" id="PF00668">
    <property type="entry name" value="Condensation"/>
    <property type="match status" value="1"/>
</dbReference>
<comment type="similarity">
    <text evidence="2">Belongs to the ATP-dependent AMP-binding enzyme family.</text>
</comment>
<dbReference type="SMART" id="SM00823">
    <property type="entry name" value="PKS_PP"/>
    <property type="match status" value="1"/>
</dbReference>
<dbReference type="InterPro" id="IPR009081">
    <property type="entry name" value="PP-bd_ACP"/>
</dbReference>
<dbReference type="Pfam" id="PF00550">
    <property type="entry name" value="PP-binding"/>
    <property type="match status" value="1"/>
</dbReference>
<dbReference type="SMART" id="SM01294">
    <property type="entry name" value="PKS_PP_betabranch"/>
    <property type="match status" value="1"/>
</dbReference>
<dbReference type="Gene3D" id="3.30.559.30">
    <property type="entry name" value="Nonribosomal peptide synthetase, condensation domain"/>
    <property type="match status" value="1"/>
</dbReference>
<keyword evidence="4" id="KW-0597">Phosphoprotein</keyword>
<dbReference type="SUPFAM" id="SSF56801">
    <property type="entry name" value="Acetyl-CoA synthetase-like"/>
    <property type="match status" value="1"/>
</dbReference>
<dbReference type="PROSITE" id="PS00455">
    <property type="entry name" value="AMP_BINDING"/>
    <property type="match status" value="1"/>
</dbReference>
<evidence type="ECO:0000256" key="2">
    <source>
        <dbReference type="ARBA" id="ARBA00006432"/>
    </source>
</evidence>
<organism evidence="6 7">
    <name type="scientific">Spirosoma aureum</name>
    <dbReference type="NCBI Taxonomy" id="2692134"/>
    <lineage>
        <taxon>Bacteria</taxon>
        <taxon>Pseudomonadati</taxon>
        <taxon>Bacteroidota</taxon>
        <taxon>Cytophagia</taxon>
        <taxon>Cytophagales</taxon>
        <taxon>Cytophagaceae</taxon>
        <taxon>Spirosoma</taxon>
    </lineage>
</organism>
<dbReference type="FunFam" id="1.10.1200.10:FF:000005">
    <property type="entry name" value="Nonribosomal peptide synthetase 1"/>
    <property type="match status" value="1"/>
</dbReference>
<dbReference type="InterPro" id="IPR020845">
    <property type="entry name" value="AMP-binding_CS"/>
</dbReference>
<proteinExistence type="inferred from homology"/>
<dbReference type="PANTHER" id="PTHR45527:SF1">
    <property type="entry name" value="FATTY ACID SYNTHASE"/>
    <property type="match status" value="1"/>
</dbReference>
<dbReference type="InterPro" id="IPR036736">
    <property type="entry name" value="ACP-like_sf"/>
</dbReference>
<evidence type="ECO:0000313" key="6">
    <source>
        <dbReference type="EMBL" id="QIP11496.1"/>
    </source>
</evidence>
<evidence type="ECO:0000259" key="5">
    <source>
        <dbReference type="PROSITE" id="PS50075"/>
    </source>
</evidence>
<dbReference type="SUPFAM" id="SSF47336">
    <property type="entry name" value="ACP-like"/>
    <property type="match status" value="1"/>
</dbReference>
<dbReference type="FunFam" id="3.40.50.980:FF:000001">
    <property type="entry name" value="Non-ribosomal peptide synthetase"/>
    <property type="match status" value="1"/>
</dbReference>
<dbReference type="InterPro" id="IPR010071">
    <property type="entry name" value="AA_adenyl_dom"/>
</dbReference>
<sequence length="1368" mass="152455">MVKSATHTDITFVEVDFDPFVGPELLRLAPVTESQEEVWTSCQLGGNDASRAYNESVSLKLNGTLNRSALERALLALVHRHEALRSAFSADGRQICVFQVSLIKPDYVDCSTLAESEKSQIIANYVEQDALHVFDLLNGPLVKAGLIKVSDTEHQLVLTAHHIVCDGWSMGIMLQDLSALYSAYANNLAPNLPEPTPYSQYAVEQVLFSKSEQYKQIEKFWVDQYRETVPVLELPTDFPRPALRTYKSTRRDYPLDDALVLAVKQMGIKAGSSFVSTLMATFEVLLHRLTGQTEIVLGLPAAGQSATGNLRLVGHCVNLLPLRSSVRPDQPFQKFLQQRKDAVLDAYEHQQLTFGSLLKKLPIARDPSRVPLVPVIFNVDIGLDNGVDFYGLEHQLINNVRQFETVDLSVNISGSSATSLTIECSYNTQLFQENTIDRIIDEYVSLLETVVANPLVPIDEIPLADRGELLRKLARWNNTVADYPRNTPLHELLAKTVAQYPTKIALVSNGRSVSYRQLNETANQVARSIQSYDIKVGDVVGVLLDRSPDLLITLLAILKAGAAYVPIDPTYPQDRIAFMLSDSSAQLLITSKKYAGRLEHQAREILIESLVAESIAHSKSEPDTIVLGPDLAYILYTSGSTGRPKGVLIEHRNLVNLLYSMVAWPGITNRDVLLGVTTVSFDIAGLELYLPLLAGATLVLADAETAKDGRALLDVLKSPIQTDTAQPALPITIMQATPVTWKMMLAAGWDEPLSLKILCCGEPMSKDLAQKLTARCDTLWNMYGPTETTIYSTGKQILATDEIITIGRPIQNTQVYILDEQLSPLPEGIVGEIYIAGDGVARGYLNRPELTKEKFVRNPFAGSKSGMMYRTGDLGKFMADGEIHCLGRSDQQIKIRGYRVEPGEVEQALLAIDGIKEALVIAREDRPGDQRLAAYIVTGSPMSDVTFTEVVLKWRAKLQEGLPDYMVPSDFINLPVLPVTPNGKIDRNALPKPINALRSADKGRAEPVTETEKLITEIWADALGLNTIGIHDDFFELGGHSMIAVQVMTRIEKEMGRRLPLSTLMTYPTIHKLAQLLQEKKPAMKWKSLVPIKPQGNKIPIYIIHGIGLNVLNFSSFLTNMDPEQPIYGLQARGLDGIDEPLDSMEGIASFYNSEILEQNPDGPYAIAGYSFGGYVALEMARQLKEMGKEVRMLAMLDTNAQEWEANYSLMNWLSRKILRQFPKMVWFTKSLFSQPIATIHYQQQYVERHANSLLKAIGLRNEPEPEKELDLLSRIIDKHEIAYQNYTMKPYDGVVDLFKAKTRLYFVDDSKFLGWKKYALKGVRVHDVPGDHEMMLLPPNDKEFARLLQMALDSLSPIHRKQELTTA</sequence>
<dbReference type="InterPro" id="IPR001031">
    <property type="entry name" value="Thioesterase"/>
</dbReference>
<dbReference type="Pfam" id="PF13193">
    <property type="entry name" value="AMP-binding_C"/>
    <property type="match status" value="1"/>
</dbReference>
<dbReference type="InterPro" id="IPR020806">
    <property type="entry name" value="PKS_PP-bd"/>
</dbReference>
<protein>
    <submittedName>
        <fullName evidence="6">Amino acid adenylation domain-containing protein</fullName>
    </submittedName>
</protein>
<dbReference type="FunFam" id="3.30.300.30:FF:000010">
    <property type="entry name" value="Enterobactin synthetase component F"/>
    <property type="match status" value="1"/>
</dbReference>
<dbReference type="RefSeq" id="WP_167204740.1">
    <property type="nucleotide sequence ID" value="NZ_CP050063.1"/>
</dbReference>
<keyword evidence="3" id="KW-0596">Phosphopantetheine</keyword>
<keyword evidence="7" id="KW-1185">Reference proteome</keyword>
<dbReference type="Gene3D" id="3.40.50.980">
    <property type="match status" value="2"/>
</dbReference>
<dbReference type="Pfam" id="PF00975">
    <property type="entry name" value="Thioesterase"/>
    <property type="match status" value="1"/>
</dbReference>
<evidence type="ECO:0000313" key="7">
    <source>
        <dbReference type="Proteomes" id="UP000501802"/>
    </source>
</evidence>
<dbReference type="SUPFAM" id="SSF52777">
    <property type="entry name" value="CoA-dependent acyltransferases"/>
    <property type="match status" value="2"/>
</dbReference>
<dbReference type="Gene3D" id="2.30.38.10">
    <property type="entry name" value="Luciferase, Domain 3"/>
    <property type="match status" value="1"/>
</dbReference>
<dbReference type="GO" id="GO:0009366">
    <property type="term" value="C:enterobactin synthetase complex"/>
    <property type="evidence" value="ECO:0007669"/>
    <property type="project" value="TreeGrafter"/>
</dbReference>
<evidence type="ECO:0000256" key="1">
    <source>
        <dbReference type="ARBA" id="ARBA00001957"/>
    </source>
</evidence>
<dbReference type="Gene3D" id="3.30.300.30">
    <property type="match status" value="1"/>
</dbReference>
<evidence type="ECO:0000256" key="4">
    <source>
        <dbReference type="ARBA" id="ARBA00022553"/>
    </source>
</evidence>
<dbReference type="InterPro" id="IPR001242">
    <property type="entry name" value="Condensation_dom"/>
</dbReference>
<dbReference type="GO" id="GO:0047527">
    <property type="term" value="F:2,3-dihydroxybenzoate-serine ligase activity"/>
    <property type="evidence" value="ECO:0007669"/>
    <property type="project" value="TreeGrafter"/>
</dbReference>
<dbReference type="InterPro" id="IPR023213">
    <property type="entry name" value="CAT-like_dom_sf"/>
</dbReference>
<dbReference type="PROSITE" id="PS50075">
    <property type="entry name" value="CARRIER"/>
    <property type="match status" value="1"/>
</dbReference>
<dbReference type="Gene3D" id="1.10.1200.10">
    <property type="entry name" value="ACP-like"/>
    <property type="match status" value="1"/>
</dbReference>
<dbReference type="FunFam" id="3.40.50.12780:FF:000012">
    <property type="entry name" value="Non-ribosomal peptide synthetase"/>
    <property type="match status" value="1"/>
</dbReference>
<name>A0A6G9AGR2_9BACT</name>
<dbReference type="InterPro" id="IPR045851">
    <property type="entry name" value="AMP-bd_C_sf"/>
</dbReference>